<comment type="caution">
    <text evidence="8">The sequence shown here is derived from an EMBL/GenBank/DDBJ whole genome shotgun (WGS) entry which is preliminary data.</text>
</comment>
<keyword evidence="5" id="KW-0788">Thiol protease</keyword>
<evidence type="ECO:0000256" key="2">
    <source>
        <dbReference type="ARBA" id="ARBA00022670"/>
    </source>
</evidence>
<dbReference type="SUPFAM" id="SSF54001">
    <property type="entry name" value="Cysteine proteinases"/>
    <property type="match status" value="1"/>
</dbReference>
<evidence type="ECO:0000256" key="6">
    <source>
        <dbReference type="SAM" id="SignalP"/>
    </source>
</evidence>
<organism evidence="8 9">
    <name type="scientific">Terrimonas ginsenosidimutans</name>
    <dbReference type="NCBI Taxonomy" id="2908004"/>
    <lineage>
        <taxon>Bacteria</taxon>
        <taxon>Pseudomonadati</taxon>
        <taxon>Bacteroidota</taxon>
        <taxon>Chitinophagia</taxon>
        <taxon>Chitinophagales</taxon>
        <taxon>Chitinophagaceae</taxon>
        <taxon>Terrimonas</taxon>
    </lineage>
</organism>
<dbReference type="InterPro" id="IPR000064">
    <property type="entry name" value="NLP_P60_dom"/>
</dbReference>
<dbReference type="PANTHER" id="PTHR47360">
    <property type="entry name" value="MUREIN DD-ENDOPEPTIDASE MEPS/MUREIN LD-CARBOXYPEPTIDASE"/>
    <property type="match status" value="1"/>
</dbReference>
<dbReference type="EMBL" id="JAKLTR010000019">
    <property type="protein sequence ID" value="MCG2617234.1"/>
    <property type="molecule type" value="Genomic_DNA"/>
</dbReference>
<keyword evidence="4" id="KW-0378">Hydrolase</keyword>
<reference evidence="8" key="1">
    <citation type="submission" date="2022-01" db="EMBL/GenBank/DDBJ databases">
        <authorList>
            <person name="Jo J.-H."/>
            <person name="Im W.-T."/>
        </authorList>
    </citation>
    <scope>NUCLEOTIDE SEQUENCE</scope>
    <source>
        <strain evidence="8">NA20</strain>
    </source>
</reference>
<feature type="chain" id="PRO_5045130104" evidence="6">
    <location>
        <begin position="23"/>
        <end position="237"/>
    </location>
</feature>
<proteinExistence type="inferred from homology"/>
<dbReference type="InterPro" id="IPR038765">
    <property type="entry name" value="Papain-like_cys_pep_sf"/>
</dbReference>
<protein>
    <submittedName>
        <fullName evidence="8">C40 family peptidase</fullName>
    </submittedName>
</protein>
<feature type="domain" description="NlpC/P60" evidence="7">
    <location>
        <begin position="107"/>
        <end position="228"/>
    </location>
</feature>
<dbReference type="InterPro" id="IPR052062">
    <property type="entry name" value="Murein_DD/LD_carboxypeptidase"/>
</dbReference>
<evidence type="ECO:0000256" key="3">
    <source>
        <dbReference type="ARBA" id="ARBA00022729"/>
    </source>
</evidence>
<dbReference type="Pfam" id="PF00877">
    <property type="entry name" value="NLPC_P60"/>
    <property type="match status" value="1"/>
</dbReference>
<keyword evidence="9" id="KW-1185">Reference proteome</keyword>
<feature type="signal peptide" evidence="6">
    <location>
        <begin position="1"/>
        <end position="22"/>
    </location>
</feature>
<evidence type="ECO:0000259" key="7">
    <source>
        <dbReference type="PROSITE" id="PS51935"/>
    </source>
</evidence>
<gene>
    <name evidence="8" type="ORF">LZZ85_23260</name>
</gene>
<sequence>MTRQLIPAFAIILFLTSCSSMRPVNSKQPVIAGKGNSANTDKVQFLNDISTESTPPVLKYAAPKTQTSSKASLKEDHGSVTHAAAAVEKASATQLKYAILLDTEVESLDGDLLLDHVDEWYGTRYKLGGNSKAGIDCSAFVQAVYVSAFALTLPRTAREQYKASRIISSTELKEGDLVFFNTRGGVSHVGIYLQNNKFIHASTSQGVTVSDMYDPYYMRRFIGAGRIEKPEASNKIF</sequence>
<dbReference type="PANTHER" id="PTHR47360:SF1">
    <property type="entry name" value="ENDOPEPTIDASE NLPC-RELATED"/>
    <property type="match status" value="1"/>
</dbReference>
<dbReference type="Gene3D" id="3.90.1720.10">
    <property type="entry name" value="endopeptidase domain like (from Nostoc punctiforme)"/>
    <property type="match status" value="1"/>
</dbReference>
<accession>A0ABS9KXX1</accession>
<evidence type="ECO:0000313" key="8">
    <source>
        <dbReference type="EMBL" id="MCG2617234.1"/>
    </source>
</evidence>
<evidence type="ECO:0000256" key="5">
    <source>
        <dbReference type="ARBA" id="ARBA00022807"/>
    </source>
</evidence>
<dbReference type="Proteomes" id="UP001165367">
    <property type="component" value="Unassembled WGS sequence"/>
</dbReference>
<name>A0ABS9KXX1_9BACT</name>
<evidence type="ECO:0000313" key="9">
    <source>
        <dbReference type="Proteomes" id="UP001165367"/>
    </source>
</evidence>
<evidence type="ECO:0000256" key="1">
    <source>
        <dbReference type="ARBA" id="ARBA00007074"/>
    </source>
</evidence>
<comment type="similarity">
    <text evidence="1">Belongs to the peptidase C40 family.</text>
</comment>
<dbReference type="PROSITE" id="PS51257">
    <property type="entry name" value="PROKAR_LIPOPROTEIN"/>
    <property type="match status" value="1"/>
</dbReference>
<evidence type="ECO:0000256" key="4">
    <source>
        <dbReference type="ARBA" id="ARBA00022801"/>
    </source>
</evidence>
<dbReference type="RefSeq" id="WP_237875797.1">
    <property type="nucleotide sequence ID" value="NZ_JAKLTR010000019.1"/>
</dbReference>
<keyword evidence="2" id="KW-0645">Protease</keyword>
<keyword evidence="3 6" id="KW-0732">Signal</keyword>
<dbReference type="PROSITE" id="PS51935">
    <property type="entry name" value="NLPC_P60"/>
    <property type="match status" value="1"/>
</dbReference>